<evidence type="ECO:0000313" key="1">
    <source>
        <dbReference type="EMBL" id="DAE22825.1"/>
    </source>
</evidence>
<name>A0A8S5QVH6_9CAUD</name>
<protein>
    <submittedName>
        <fullName evidence="1">Uncharacterized protein</fullName>
    </submittedName>
</protein>
<dbReference type="EMBL" id="BK015739">
    <property type="protein sequence ID" value="DAE22825.1"/>
    <property type="molecule type" value="Genomic_DNA"/>
</dbReference>
<accession>A0A8S5QVH6</accession>
<sequence>MAYRQYNPNPDKKCVGDCTIRAISAATQQDWESVYAALILEGFILHDMPSANYVWGSYLRRKGWQRYTLPNTCPDCYTVADFAADNPTGVYILAMATHVVAVVDGNWLDTWDSGDEMPLYYWQKG</sequence>
<proteinExistence type="predicted"/>
<organism evidence="1">
    <name type="scientific">Siphoviridae sp. ct2hZ16</name>
    <dbReference type="NCBI Taxonomy" id="2826276"/>
    <lineage>
        <taxon>Viruses</taxon>
        <taxon>Duplodnaviria</taxon>
        <taxon>Heunggongvirae</taxon>
        <taxon>Uroviricota</taxon>
        <taxon>Caudoviricetes</taxon>
    </lineage>
</organism>
<reference evidence="1" key="1">
    <citation type="journal article" date="2021" name="Proc. Natl. Acad. Sci. U.S.A.">
        <title>A Catalog of Tens of Thousands of Viruses from Human Metagenomes Reveals Hidden Associations with Chronic Diseases.</title>
        <authorList>
            <person name="Tisza M.J."/>
            <person name="Buck C.B."/>
        </authorList>
    </citation>
    <scope>NUCLEOTIDE SEQUENCE</scope>
    <source>
        <strain evidence="1">Ct2hZ16</strain>
    </source>
</reference>